<dbReference type="InterPro" id="IPR003593">
    <property type="entry name" value="AAA+_ATPase"/>
</dbReference>
<dbReference type="AlphaFoldDB" id="Q7M8H3"/>
<dbReference type="Gene3D" id="3.40.50.300">
    <property type="entry name" value="P-loop containing nucleotide triphosphate hydrolases"/>
    <property type="match status" value="1"/>
</dbReference>
<dbReference type="InterPro" id="IPR003959">
    <property type="entry name" value="ATPase_AAA_core"/>
</dbReference>
<reference evidence="5 6" key="1">
    <citation type="journal article" date="2003" name="Proc. Natl. Acad. Sci. U.S.A.">
        <title>Complete genome sequence and analysis of Wolinella succinogenes.</title>
        <authorList>
            <person name="Baar C."/>
            <person name="Eppinger M."/>
            <person name="Raddatz G."/>
            <person name="Simon JM."/>
            <person name="Lanz C."/>
            <person name="Klimmek O."/>
            <person name="Nandakumar R."/>
            <person name="Gross R."/>
            <person name="Rosinus A."/>
            <person name="Keller H."/>
            <person name="Jagtap P."/>
            <person name="Linke B."/>
            <person name="Meyer F."/>
            <person name="Lederer H."/>
            <person name="Schuster S.C."/>
        </authorList>
    </citation>
    <scope>NUCLEOTIDE SEQUENCE [LARGE SCALE GENOMIC DNA]</scope>
    <source>
        <strain evidence="6">ATCC 29543 / DSM 1740 / CCUG 13145 / JCM 31913 / LMG 7466 / NCTC 11488 / FDC 602W</strain>
    </source>
</reference>
<feature type="domain" description="AAA+ ATPase" evidence="4">
    <location>
        <begin position="357"/>
        <end position="496"/>
    </location>
</feature>
<comment type="similarity">
    <text evidence="1">Belongs to the AAA ATPase family.</text>
</comment>
<dbReference type="InterPro" id="IPR054472">
    <property type="entry name" value="WHD"/>
</dbReference>
<evidence type="ECO:0000259" key="4">
    <source>
        <dbReference type="SMART" id="SM00382"/>
    </source>
</evidence>
<gene>
    <name evidence="5" type="ordered locus">WS1660</name>
</gene>
<dbReference type="RefSeq" id="WP_011139474.1">
    <property type="nucleotide sequence ID" value="NC_005090.1"/>
</dbReference>
<evidence type="ECO:0000313" key="5">
    <source>
        <dbReference type="EMBL" id="CAE10690.1"/>
    </source>
</evidence>
<evidence type="ECO:0000256" key="3">
    <source>
        <dbReference type="ARBA" id="ARBA00022840"/>
    </source>
</evidence>
<keyword evidence="6" id="KW-1185">Reference proteome</keyword>
<dbReference type="Pfam" id="PF00004">
    <property type="entry name" value="AAA"/>
    <property type="match status" value="1"/>
</dbReference>
<dbReference type="GO" id="GO:0005524">
    <property type="term" value="F:ATP binding"/>
    <property type="evidence" value="ECO:0007669"/>
    <property type="project" value="UniProtKB-KW"/>
</dbReference>
<dbReference type="SUPFAM" id="SSF52540">
    <property type="entry name" value="P-loop containing nucleoside triphosphate hydrolases"/>
    <property type="match status" value="1"/>
</dbReference>
<dbReference type="PANTHER" id="PTHR23073">
    <property type="entry name" value="26S PROTEASOME REGULATORY SUBUNIT"/>
    <property type="match status" value="1"/>
</dbReference>
<keyword evidence="3" id="KW-0067">ATP-binding</keyword>
<dbReference type="CDD" id="cd19481">
    <property type="entry name" value="RecA-like_protease"/>
    <property type="match status" value="1"/>
</dbReference>
<dbReference type="STRING" id="273121.WS1660"/>
<evidence type="ECO:0000256" key="1">
    <source>
        <dbReference type="ARBA" id="ARBA00006914"/>
    </source>
</evidence>
<dbReference type="GO" id="GO:0016887">
    <property type="term" value="F:ATP hydrolysis activity"/>
    <property type="evidence" value="ECO:0007669"/>
    <property type="project" value="InterPro"/>
</dbReference>
<dbReference type="EMBL" id="BX571661">
    <property type="protein sequence ID" value="CAE10690.1"/>
    <property type="molecule type" value="Genomic_DNA"/>
</dbReference>
<evidence type="ECO:0000313" key="6">
    <source>
        <dbReference type="Proteomes" id="UP000000422"/>
    </source>
</evidence>
<dbReference type="KEGG" id="wsu:WS1660"/>
<sequence length="579" mass="66746">MKHLFEFIHAADLSSTAIYPHLKCSMEEAEILRYMTLELLKGNDDLVAIDILGTLFEEEGKGFEHLKLLKSIKNLLELGWIIQNSFLHVKLNDVAILELLNSSISLSSTFLKLLEDGEIHMELPEVTPYDDHLEYLKDQFLRIDLLHKINSLKQSHTQDSPSLGRNKYKLKLLEERIKERVLITDKEMELEGFFKECGLNEKERTIFIALLKEEYAGSDDQMRDMNSLIDLVSEDEYDRIKNRALLDEKSKLVDSAIIDYDEMLTPFGGISRTFFIPEDILQKITHPQKKKKRQKIKLESLIKEQDIFEFIEPKTSLEDVVLHPKTRETLNSLLKQVDVRVVNLLKEWGIKDKRRGIDAKIILYGAAGTGKTMTALSLAKSLKKPVLSFDCSKILSMYVGESEKNVRKIFDTYKELSQKSKNEPILLLDEADQFLSTRTSSSAGGAEKMHNQMQNIFLEQIEKFEGILIATTNLLETIDSAFSRRFNYKIEFKKPDEKQRLELWKRLLPKNAQFEEGFSIEKLTKYALTGGQITLVVKNTAYKVAAKEKPLFLLHDFEEEIQKELSGNFDSEKSMGFVV</sequence>
<dbReference type="SMART" id="SM00382">
    <property type="entry name" value="AAA"/>
    <property type="match status" value="1"/>
</dbReference>
<proteinExistence type="inferred from homology"/>
<keyword evidence="2" id="KW-0547">Nucleotide-binding</keyword>
<dbReference type="Pfam" id="PF22977">
    <property type="entry name" value="WHD"/>
    <property type="match status" value="1"/>
</dbReference>
<dbReference type="Proteomes" id="UP000000422">
    <property type="component" value="Chromosome"/>
</dbReference>
<accession>Q7M8H3</accession>
<dbReference type="eggNOG" id="COG0464">
    <property type="taxonomic scope" value="Bacteria"/>
</dbReference>
<dbReference type="InterPro" id="IPR050221">
    <property type="entry name" value="26S_Proteasome_ATPase"/>
</dbReference>
<dbReference type="InterPro" id="IPR027417">
    <property type="entry name" value="P-loop_NTPase"/>
</dbReference>
<dbReference type="HOGENOM" id="CLU_034636_0_0_7"/>
<name>Q7M8H3_WOLSU</name>
<protein>
    <submittedName>
        <fullName evidence="5">AAA FAMILY ATPASE</fullName>
    </submittedName>
</protein>
<evidence type="ECO:0000256" key="2">
    <source>
        <dbReference type="ARBA" id="ARBA00022741"/>
    </source>
</evidence>
<organism evidence="6">
    <name type="scientific">Wolinella succinogenes (strain ATCC 29543 / DSM 1740 / CCUG 13145 / JCM 31913 / LMG 7466 / NCTC 11488 / FDC 602W)</name>
    <name type="common">Vibrio succinogenes</name>
    <dbReference type="NCBI Taxonomy" id="273121"/>
    <lineage>
        <taxon>Bacteria</taxon>
        <taxon>Pseudomonadati</taxon>
        <taxon>Campylobacterota</taxon>
        <taxon>Epsilonproteobacteria</taxon>
        <taxon>Campylobacterales</taxon>
        <taxon>Helicobacteraceae</taxon>
        <taxon>Wolinella</taxon>
    </lineage>
</organism>